<sequence>MDSQDISVLDMVKKLNIVPSYGWEARFDRKCKKKCRPFTIPRPSQIKDILGMSFRYAFQFYIKKRYIEHRLPFIDAISHVPWRPIYGVPIGGIGCGSIGRGFRGEFCRSSLIPGIYCYDIQPVDQFIVTVRKNNVIIYNQVLSPLTKPPSNGKGLRKWIWGFRPENGYYIGLYPRSWTVYEIPELQLTLVCQQISPVIPHDYQVTCLPVAIFHWKILSWSSENLKVTITFSWRGPDPHQRNKSSDSSKSLYLSENKIDHNATNSHVSTSKNSSSSYSQRSTPFSSGSNVVGCLLERTVGNELACCFGIAAKSTDRVEVSRCPGFYFHDKSLINAPIYRKRLEHNSDINGSGHSSPVSYLSYTEAPSASQFWNNLQSSVIPPDFHAIGYTVSLDCEAAIPPKLAIAVSATTTVPRCKTIGDLDPSQSELEFAVTWHSPVVKFRTGDVVYTRRYVRWFPVDGISGAKSLLNHALDNWRQWVHKIEDWQNPILSNPSLPDWYKSALFNELYYLSDGGTVWLDPIQVDCFKSDLVNCIPLDLVRGYKNGVDLDPYKLTGRKIKTPTTVTEDVKVDSWDHRARLAREMGLFAYLEGHEYRMYNTYDVHHDASWALIKLWPKLQLALNYDCADLTIAEDPTAVYYIYGGKTYSRSSECAVVHDFGDPEDEPWRCTNAYIMFPTDAWKDLNSKLILQVWRDWRITHDHQYLLYMLPIVSRILRKSLVAWDSDNDGLIENSKFPDQTYDAWVGKV</sequence>
<dbReference type="PANTHER" id="PTHR12654">
    <property type="entry name" value="BILE ACID BETA-GLUCOSIDASE-RELATED"/>
    <property type="match status" value="1"/>
</dbReference>
<dbReference type="STRING" id="6182.A0A4Z2DDX8"/>
<comment type="caution">
    <text evidence="4">The sequence shown here is derived from an EMBL/GenBank/DDBJ whole genome shotgun (WGS) entry which is preliminary data.</text>
</comment>
<evidence type="ECO:0000259" key="2">
    <source>
        <dbReference type="Pfam" id="PF04685"/>
    </source>
</evidence>
<gene>
    <name evidence="4" type="ORF">EWB00_002027</name>
</gene>
<protein>
    <submittedName>
        <fullName evidence="4">Non-lysosomal glucosylceramidase</fullName>
    </submittedName>
</protein>
<organism evidence="4 5">
    <name type="scientific">Schistosoma japonicum</name>
    <name type="common">Blood fluke</name>
    <dbReference type="NCBI Taxonomy" id="6182"/>
    <lineage>
        <taxon>Eukaryota</taxon>
        <taxon>Metazoa</taxon>
        <taxon>Spiralia</taxon>
        <taxon>Lophotrochozoa</taxon>
        <taxon>Platyhelminthes</taxon>
        <taxon>Trematoda</taxon>
        <taxon>Digenea</taxon>
        <taxon>Strigeidida</taxon>
        <taxon>Schistosomatoidea</taxon>
        <taxon>Schistosomatidae</taxon>
        <taxon>Schistosoma</taxon>
    </lineage>
</organism>
<dbReference type="OrthoDB" id="730489at2759"/>
<dbReference type="Pfam" id="PF04685">
    <property type="entry name" value="DUF608"/>
    <property type="match status" value="1"/>
</dbReference>
<dbReference type="EMBL" id="SKCS01000168">
    <property type="protein sequence ID" value="TNN14654.1"/>
    <property type="molecule type" value="Genomic_DNA"/>
</dbReference>
<feature type="domain" description="Glycosyl-hydrolase family 116 N-terminal" evidence="3">
    <location>
        <begin position="87"/>
        <end position="478"/>
    </location>
</feature>
<dbReference type="Pfam" id="PF12215">
    <property type="entry name" value="Glyco_hydr_116N"/>
    <property type="match status" value="1"/>
</dbReference>
<name>A0A4Z2DDX8_SCHJA</name>
<dbReference type="PANTHER" id="PTHR12654:SF0">
    <property type="entry name" value="NON-LYSOSOMAL GLUCOSYLCERAMIDASE"/>
    <property type="match status" value="1"/>
</dbReference>
<dbReference type="Proteomes" id="UP000311919">
    <property type="component" value="Unassembled WGS sequence"/>
</dbReference>
<dbReference type="InterPro" id="IPR024462">
    <property type="entry name" value="GH116_N"/>
</dbReference>
<dbReference type="GO" id="GO:0008422">
    <property type="term" value="F:beta-glucosidase activity"/>
    <property type="evidence" value="ECO:0007669"/>
    <property type="project" value="TreeGrafter"/>
</dbReference>
<evidence type="ECO:0000313" key="4">
    <source>
        <dbReference type="EMBL" id="TNN14654.1"/>
    </source>
</evidence>
<evidence type="ECO:0000259" key="3">
    <source>
        <dbReference type="Pfam" id="PF12215"/>
    </source>
</evidence>
<evidence type="ECO:0000313" key="5">
    <source>
        <dbReference type="Proteomes" id="UP000311919"/>
    </source>
</evidence>
<feature type="compositionally biased region" description="Low complexity" evidence="1">
    <location>
        <begin position="264"/>
        <end position="285"/>
    </location>
</feature>
<feature type="domain" description="Glycosyl-hydrolase family 116 catalytic region" evidence="2">
    <location>
        <begin position="584"/>
        <end position="744"/>
    </location>
</feature>
<dbReference type="AlphaFoldDB" id="A0A4Z2DDX8"/>
<reference evidence="4 5" key="1">
    <citation type="submission" date="2019-03" db="EMBL/GenBank/DDBJ databases">
        <title>An improved genome assembly of the fluke Schistosoma japonicum.</title>
        <authorList>
            <person name="Hu W."/>
            <person name="Luo F."/>
            <person name="Yin M."/>
            <person name="Mo X."/>
            <person name="Sun C."/>
            <person name="Wu Q."/>
            <person name="Zhu B."/>
            <person name="Xiang M."/>
            <person name="Wang J."/>
            <person name="Wang Y."/>
            <person name="Zhang T."/>
            <person name="Xu B."/>
            <person name="Zheng H."/>
            <person name="Feng Z."/>
        </authorList>
    </citation>
    <scope>NUCLEOTIDE SEQUENCE [LARGE SCALE GENOMIC DNA]</scope>
    <source>
        <strain evidence="4">HuSjv2</strain>
        <tissue evidence="4">Worms</tissue>
    </source>
</reference>
<proteinExistence type="predicted"/>
<keyword evidence="5" id="KW-1185">Reference proteome</keyword>
<evidence type="ECO:0000256" key="1">
    <source>
        <dbReference type="SAM" id="MobiDB-lite"/>
    </source>
</evidence>
<dbReference type="InterPro" id="IPR052566">
    <property type="entry name" value="Non-lysos_glucosylceramidase"/>
</dbReference>
<feature type="region of interest" description="Disordered" evidence="1">
    <location>
        <begin position="261"/>
        <end position="287"/>
    </location>
</feature>
<dbReference type="InterPro" id="IPR006775">
    <property type="entry name" value="GH116_catalytic"/>
</dbReference>
<accession>A0A4Z2DDX8</accession>